<keyword evidence="2" id="KW-1185">Reference proteome</keyword>
<organism evidence="1 2">
    <name type="scientific">Corallococcus interemptor</name>
    <dbReference type="NCBI Taxonomy" id="2316720"/>
    <lineage>
        <taxon>Bacteria</taxon>
        <taxon>Pseudomonadati</taxon>
        <taxon>Myxococcota</taxon>
        <taxon>Myxococcia</taxon>
        <taxon>Myxococcales</taxon>
        <taxon>Cystobacterineae</taxon>
        <taxon>Myxococcaceae</taxon>
        <taxon>Corallococcus</taxon>
    </lineage>
</organism>
<reference evidence="2" key="1">
    <citation type="submission" date="2018-09" db="EMBL/GenBank/DDBJ databases">
        <authorList>
            <person name="Livingstone P.G."/>
            <person name="Whitworth D.E."/>
        </authorList>
    </citation>
    <scope>NUCLEOTIDE SEQUENCE [LARGE SCALE GENOMIC DNA]</scope>
    <source>
        <strain evidence="2">AB047A</strain>
    </source>
</reference>
<protein>
    <recommendedName>
        <fullName evidence="3">EGF-like domain-containing protein</fullName>
    </recommendedName>
</protein>
<dbReference type="Gene3D" id="2.60.120.380">
    <property type="match status" value="2"/>
</dbReference>
<dbReference type="Proteomes" id="UP000282656">
    <property type="component" value="Unassembled WGS sequence"/>
</dbReference>
<dbReference type="EMBL" id="RAWM01000079">
    <property type="protein sequence ID" value="RKH64797.1"/>
    <property type="molecule type" value="Genomic_DNA"/>
</dbReference>
<evidence type="ECO:0000313" key="1">
    <source>
        <dbReference type="EMBL" id="RKH64797.1"/>
    </source>
</evidence>
<proteinExistence type="predicted"/>
<dbReference type="AlphaFoldDB" id="A0A3A8Q804"/>
<comment type="caution">
    <text evidence="1">The sequence shown here is derived from an EMBL/GenBank/DDBJ whole genome shotgun (WGS) entry which is preliminary data.</text>
</comment>
<sequence>MCECPYGYVQADMTCKRNLRHGDDHGDSIDAATPLEFMALNEVKSAVLDTVDDVDVFSFRVTAGRIYRFSCRRFLDEGYEGTDPTCVVELLDADGRTLPGSAGSGSPGYYRASVLATQDGTAYARVKGLFAPTIHRSYDYSLVDRGPDDFGDTLAEAARWSVGNRVSGNIEPYGDVDVIALDLVAGHTYQLLCRADDYNNCGMRVRGPGGEVLFQAGDLFNLQVMQSGRHTVELFFITGPRFSLCVGPYTFSSTDLTP</sequence>
<gene>
    <name evidence="1" type="ORF">D7X96_25075</name>
</gene>
<name>A0A3A8Q804_9BACT</name>
<accession>A0A3A8Q804</accession>
<evidence type="ECO:0000313" key="2">
    <source>
        <dbReference type="Proteomes" id="UP000282656"/>
    </source>
</evidence>
<evidence type="ECO:0008006" key="3">
    <source>
        <dbReference type="Google" id="ProtNLM"/>
    </source>
</evidence>